<dbReference type="STRING" id="1236989.JCM15548_11625"/>
<reference evidence="5 6" key="1">
    <citation type="journal article" date="2015" name="Microbes Environ.">
        <title>Distribution and evolution of nitrogen fixation genes in the phylum bacteroidetes.</title>
        <authorList>
            <person name="Inoue J."/>
            <person name="Oshima K."/>
            <person name="Suda W."/>
            <person name="Sakamoto M."/>
            <person name="Iino T."/>
            <person name="Noda S."/>
            <person name="Hongoh Y."/>
            <person name="Hattori M."/>
            <person name="Ohkuma M."/>
        </authorList>
    </citation>
    <scope>NUCLEOTIDE SEQUENCE [LARGE SCALE GENOMIC DNA]</scope>
    <source>
        <strain evidence="5">JCM 15548</strain>
    </source>
</reference>
<comment type="similarity">
    <text evidence="1">Belongs to the TonB-dependent receptor family.</text>
</comment>
<accession>A0A0E9LVW4</accession>
<keyword evidence="3" id="KW-0732">Signal</keyword>
<dbReference type="SUPFAM" id="SSF49464">
    <property type="entry name" value="Carboxypeptidase regulatory domain-like"/>
    <property type="match status" value="1"/>
</dbReference>
<dbReference type="Gene3D" id="2.170.130.10">
    <property type="entry name" value="TonB-dependent receptor, plug domain"/>
    <property type="match status" value="1"/>
</dbReference>
<dbReference type="Gene3D" id="2.60.40.1120">
    <property type="entry name" value="Carboxypeptidase-like, regulatory domain"/>
    <property type="match status" value="1"/>
</dbReference>
<organism evidence="5 6">
    <name type="scientific">Geofilum rubicundum JCM 15548</name>
    <dbReference type="NCBI Taxonomy" id="1236989"/>
    <lineage>
        <taxon>Bacteria</taxon>
        <taxon>Pseudomonadati</taxon>
        <taxon>Bacteroidota</taxon>
        <taxon>Bacteroidia</taxon>
        <taxon>Marinilabiliales</taxon>
        <taxon>Marinilabiliaceae</taxon>
        <taxon>Geofilum</taxon>
    </lineage>
</organism>
<dbReference type="InterPro" id="IPR039426">
    <property type="entry name" value="TonB-dep_rcpt-like"/>
</dbReference>
<keyword evidence="5" id="KW-0675">Receptor</keyword>
<feature type="region of interest" description="Disordered" evidence="2">
    <location>
        <begin position="449"/>
        <end position="478"/>
    </location>
</feature>
<dbReference type="InterPro" id="IPR008969">
    <property type="entry name" value="CarboxyPept-like_regulatory"/>
</dbReference>
<dbReference type="InterPro" id="IPR012910">
    <property type="entry name" value="Plug_dom"/>
</dbReference>
<keyword evidence="1" id="KW-0998">Cell outer membrane</keyword>
<dbReference type="Pfam" id="PF07715">
    <property type="entry name" value="Plug"/>
    <property type="match status" value="1"/>
</dbReference>
<dbReference type="InterPro" id="IPR037066">
    <property type="entry name" value="Plug_dom_sf"/>
</dbReference>
<dbReference type="Proteomes" id="UP000032900">
    <property type="component" value="Unassembled WGS sequence"/>
</dbReference>
<evidence type="ECO:0000256" key="2">
    <source>
        <dbReference type="SAM" id="MobiDB-lite"/>
    </source>
</evidence>
<protein>
    <submittedName>
        <fullName evidence="5">TonB-dependent receptor</fullName>
    </submittedName>
</protein>
<keyword evidence="1" id="KW-0812">Transmembrane</keyword>
<dbReference type="OrthoDB" id="1019466at2"/>
<dbReference type="RefSeq" id="WP_062123755.1">
    <property type="nucleotide sequence ID" value="NZ_BAZW01000009.1"/>
</dbReference>
<dbReference type="Pfam" id="PF13715">
    <property type="entry name" value="CarbopepD_reg_2"/>
    <property type="match status" value="1"/>
</dbReference>
<dbReference type="GO" id="GO:0009279">
    <property type="term" value="C:cell outer membrane"/>
    <property type="evidence" value="ECO:0007669"/>
    <property type="project" value="UniProtKB-SubCell"/>
</dbReference>
<dbReference type="AlphaFoldDB" id="A0A0E9LVW4"/>
<dbReference type="PROSITE" id="PS52016">
    <property type="entry name" value="TONB_DEPENDENT_REC_3"/>
    <property type="match status" value="1"/>
</dbReference>
<evidence type="ECO:0000259" key="4">
    <source>
        <dbReference type="Pfam" id="PF07715"/>
    </source>
</evidence>
<dbReference type="NCBIfam" id="TIGR04057">
    <property type="entry name" value="SusC_RagA_signa"/>
    <property type="match status" value="1"/>
</dbReference>
<name>A0A0E9LVW4_9BACT</name>
<evidence type="ECO:0000256" key="1">
    <source>
        <dbReference type="PROSITE-ProRule" id="PRU01360"/>
    </source>
</evidence>
<feature type="domain" description="TonB-dependent receptor plug" evidence="4">
    <location>
        <begin position="130"/>
        <end position="253"/>
    </location>
</feature>
<feature type="chain" id="PRO_5002428386" evidence="3">
    <location>
        <begin position="23"/>
        <end position="478"/>
    </location>
</feature>
<comment type="subcellular location">
    <subcellularLocation>
        <location evidence="1">Cell outer membrane</location>
        <topology evidence="1">Multi-pass membrane protein</topology>
    </subcellularLocation>
</comment>
<keyword evidence="1" id="KW-0813">Transport</keyword>
<dbReference type="InterPro" id="IPR023997">
    <property type="entry name" value="TonB-dep_OMP_SusC/RagA_CS"/>
</dbReference>
<keyword evidence="6" id="KW-1185">Reference proteome</keyword>
<proteinExistence type="inferred from homology"/>
<keyword evidence="1" id="KW-1134">Transmembrane beta strand</keyword>
<evidence type="ECO:0000313" key="5">
    <source>
        <dbReference type="EMBL" id="GAO29438.1"/>
    </source>
</evidence>
<feature type="signal peptide" evidence="3">
    <location>
        <begin position="1"/>
        <end position="22"/>
    </location>
</feature>
<dbReference type="SUPFAM" id="SSF56935">
    <property type="entry name" value="Porins"/>
    <property type="match status" value="1"/>
</dbReference>
<sequence>MFKIVKAILFVQALFLLFPLSAQQRGIVRGKVTSDFEPQGVIGVTVAELDQNNRLINGTVTNLDGDYIIEVRDNTNRLQFTSVGYQNQTVEIAGRTRINVNLADAITELEGAEIVGYRRTNTGALNVADRDLAIPVSKISTEEFEGVQASSIDEALQGRMSGVDITANSGDPGAGMSIRIRGVNTLSVDASPLIVVDNIPYEVNVSSDFNFATANEEGYSQMLNIPVDDISEISVLKDAAATAMWGTRAANGVLLITTKRGSKGRKPMVQYTFRGTYTPTPPTIPLLNGDQYNTLMQEAYYNSNNTPMPFDTYREFLQSPDDPYYFYNYGANTKWMDHLTQNGYIQNHDFSITGGGTKAFYRFSVNYQGQEGTTVGTSLDRLSTRLNLDYDISDKLRLRADFAFTHSDTYGNYSDETIKNSRSVRSVGYRKMPIMSLYEYDAEGNLTPNYFSPESNSQGTAPDTYNPVALANEASPGH</sequence>
<gene>
    <name evidence="5" type="ORF">JCM15548_11625</name>
</gene>
<keyword evidence="1" id="KW-0472">Membrane</keyword>
<evidence type="ECO:0000256" key="3">
    <source>
        <dbReference type="SAM" id="SignalP"/>
    </source>
</evidence>
<feature type="compositionally biased region" description="Polar residues" evidence="2">
    <location>
        <begin position="449"/>
        <end position="463"/>
    </location>
</feature>
<comment type="caution">
    <text evidence="5">The sequence shown here is derived from an EMBL/GenBank/DDBJ whole genome shotgun (WGS) entry which is preliminary data.</text>
</comment>
<evidence type="ECO:0000313" key="6">
    <source>
        <dbReference type="Proteomes" id="UP000032900"/>
    </source>
</evidence>
<dbReference type="EMBL" id="BAZW01000009">
    <property type="protein sequence ID" value="GAO29438.1"/>
    <property type="molecule type" value="Genomic_DNA"/>
</dbReference>